<dbReference type="InterPro" id="IPR036397">
    <property type="entry name" value="RNaseH_sf"/>
</dbReference>
<keyword evidence="2" id="KW-1185">Reference proteome</keyword>
<organism evidence="1 2">
    <name type="scientific">Araneus ventricosus</name>
    <name type="common">Orbweaver spider</name>
    <name type="synonym">Epeira ventricosa</name>
    <dbReference type="NCBI Taxonomy" id="182803"/>
    <lineage>
        <taxon>Eukaryota</taxon>
        <taxon>Metazoa</taxon>
        <taxon>Ecdysozoa</taxon>
        <taxon>Arthropoda</taxon>
        <taxon>Chelicerata</taxon>
        <taxon>Arachnida</taxon>
        <taxon>Araneae</taxon>
        <taxon>Araneomorphae</taxon>
        <taxon>Entelegynae</taxon>
        <taxon>Araneoidea</taxon>
        <taxon>Araneidae</taxon>
        <taxon>Araneus</taxon>
    </lineage>
</organism>
<dbReference type="Proteomes" id="UP000499080">
    <property type="component" value="Unassembled WGS sequence"/>
</dbReference>
<reference evidence="1 2" key="1">
    <citation type="journal article" date="2019" name="Sci. Rep.">
        <title>Orb-weaving spider Araneus ventricosus genome elucidates the spidroin gene catalogue.</title>
        <authorList>
            <person name="Kono N."/>
            <person name="Nakamura H."/>
            <person name="Ohtoshi R."/>
            <person name="Moran D.A.P."/>
            <person name="Shinohara A."/>
            <person name="Yoshida Y."/>
            <person name="Fujiwara M."/>
            <person name="Mori M."/>
            <person name="Tomita M."/>
            <person name="Arakawa K."/>
        </authorList>
    </citation>
    <scope>NUCLEOTIDE SEQUENCE [LARGE SCALE GENOMIC DNA]</scope>
</reference>
<dbReference type="PANTHER" id="PTHR46060:SF3">
    <property type="entry name" value="PROTEIN GVQW3"/>
    <property type="match status" value="1"/>
</dbReference>
<comment type="caution">
    <text evidence="1">The sequence shown here is derived from an EMBL/GenBank/DDBJ whole genome shotgun (WGS) entry which is preliminary data.</text>
</comment>
<dbReference type="AlphaFoldDB" id="A0A4Y2FNX6"/>
<gene>
    <name evidence="1" type="ORF">AVEN_245705_1</name>
</gene>
<accession>A0A4Y2FNX6</accession>
<dbReference type="PANTHER" id="PTHR46060">
    <property type="entry name" value="MARINER MOS1 TRANSPOSASE-LIKE PROTEIN"/>
    <property type="match status" value="1"/>
</dbReference>
<sequence length="166" mass="18962">MVSGNDALAKCQLRSVIRFPQAEGNSAAEIHRRMRRVYGQNIMSDGVVRELCRIFKDGRVDVCDEEGQRHKSIATEDLVQLVPGTCKWEVSDHPLYSPNLAMSNFYVFLELKNWVGDQSCQKKEELQRNVKADLTSLVATFFEEGIGNLVYRFDKSMNLHGDYVEI</sequence>
<evidence type="ECO:0000313" key="2">
    <source>
        <dbReference type="Proteomes" id="UP000499080"/>
    </source>
</evidence>
<dbReference type="Gene3D" id="3.30.420.10">
    <property type="entry name" value="Ribonuclease H-like superfamily/Ribonuclease H"/>
    <property type="match status" value="1"/>
</dbReference>
<protein>
    <submittedName>
        <fullName evidence="1">Uncharacterized protein</fullName>
    </submittedName>
</protein>
<dbReference type="OrthoDB" id="6469635at2759"/>
<dbReference type="GO" id="GO:0003676">
    <property type="term" value="F:nucleic acid binding"/>
    <property type="evidence" value="ECO:0007669"/>
    <property type="project" value="InterPro"/>
</dbReference>
<dbReference type="Gene3D" id="1.10.10.1450">
    <property type="match status" value="1"/>
</dbReference>
<dbReference type="EMBL" id="BGPR01001008">
    <property type="protein sequence ID" value="GBM42881.1"/>
    <property type="molecule type" value="Genomic_DNA"/>
</dbReference>
<proteinExistence type="predicted"/>
<name>A0A4Y2FNX6_ARAVE</name>
<dbReference type="InterPro" id="IPR052709">
    <property type="entry name" value="Transposase-MT_Hybrid"/>
</dbReference>
<evidence type="ECO:0000313" key="1">
    <source>
        <dbReference type="EMBL" id="GBM42881.1"/>
    </source>
</evidence>